<accession>A0A2D4LPG6</accession>
<sequence>MTYNILSRLNYGCNSKTTSNRTEQNLKIQGIKISTMKVTQIDSNNSAIMYSLSEKNSNKSLGLISHLKNVIKMKAYFHKTENFQKKCKNQLIRNAINKIFKVNTTRTLRSIHF</sequence>
<dbReference type="EMBL" id="IACM01038629">
    <property type="protein sequence ID" value="LAB22942.1"/>
    <property type="molecule type" value="Transcribed_RNA"/>
</dbReference>
<organism evidence="1">
    <name type="scientific">Micrurus spixii</name>
    <name type="common">Amazon coral snake</name>
    <dbReference type="NCBI Taxonomy" id="129469"/>
    <lineage>
        <taxon>Eukaryota</taxon>
        <taxon>Metazoa</taxon>
        <taxon>Chordata</taxon>
        <taxon>Craniata</taxon>
        <taxon>Vertebrata</taxon>
        <taxon>Euteleostomi</taxon>
        <taxon>Lepidosauria</taxon>
        <taxon>Squamata</taxon>
        <taxon>Bifurcata</taxon>
        <taxon>Unidentata</taxon>
        <taxon>Episquamata</taxon>
        <taxon>Toxicofera</taxon>
        <taxon>Serpentes</taxon>
        <taxon>Colubroidea</taxon>
        <taxon>Elapidae</taxon>
        <taxon>Elapinae</taxon>
        <taxon>Micrurus</taxon>
    </lineage>
</organism>
<reference evidence="1" key="2">
    <citation type="submission" date="2017-11" db="EMBL/GenBank/DDBJ databases">
        <title>Coralsnake Venomics: Analyses of Venom Gland Transcriptomes and Proteomes of Six Brazilian Taxa.</title>
        <authorList>
            <person name="Aird S.D."/>
            <person name="Jorge da Silva N."/>
            <person name="Qiu L."/>
            <person name="Villar-Briones A."/>
            <person name="Aparecida-Saddi V."/>
            <person name="Campos-Telles M.P."/>
            <person name="Grau M."/>
            <person name="Mikheyev A.S."/>
        </authorList>
    </citation>
    <scope>NUCLEOTIDE SEQUENCE</scope>
    <source>
        <tissue evidence="1">Venom_gland</tissue>
    </source>
</reference>
<proteinExistence type="predicted"/>
<reference evidence="1" key="1">
    <citation type="submission" date="2017-07" db="EMBL/GenBank/DDBJ databases">
        <authorList>
            <person name="Mikheyev A."/>
            <person name="Grau M."/>
        </authorList>
    </citation>
    <scope>NUCLEOTIDE SEQUENCE</scope>
    <source>
        <tissue evidence="1">Venom_gland</tissue>
    </source>
</reference>
<name>A0A2D4LPG6_9SAUR</name>
<protein>
    <submittedName>
        <fullName evidence="1">Uncharacterized protein</fullName>
    </submittedName>
</protein>
<dbReference type="AlphaFoldDB" id="A0A2D4LPG6"/>
<evidence type="ECO:0000313" key="1">
    <source>
        <dbReference type="EMBL" id="LAB22942.1"/>
    </source>
</evidence>